<sequence length="358" mass="37290">MRKWWRSVSGAKAHPLAQFGDSLYEAFDNAPASLVITDHSGQILYRNKAAGRAVALLLERSGPRAVEELQTILKRVVPKIDSVPYVNPAEPGALVQGTAIYDRFAGGFLVTYTDTTEQARAQALAKELAQELSTASTSLAEAGQELVGNARRSSEQAEGVSQGSAELTESIKEISRGVNSASTSTTAAVQAARDATRRMGQLQESSQRIGSVTKLITEIAEQTNLLALNATIEAARAGELGKGFAVVAGEVKDLAARTAEATGQISEIIEGIQAESTEAAEGISGIVELIDAVAEQQGMIAGAVEEQSATSSEMTGGMQAVADAVQSSAEAAETVLAAAASLKDQATRLITLTATQDN</sequence>
<dbReference type="OrthoDB" id="1115140at2"/>
<evidence type="ECO:0000256" key="1">
    <source>
        <dbReference type="ARBA" id="ARBA00023224"/>
    </source>
</evidence>
<dbReference type="RefSeq" id="WP_130511668.1">
    <property type="nucleotide sequence ID" value="NZ_SHKY01000001.1"/>
</dbReference>
<proteinExistence type="inferred from homology"/>
<name>A0A4Q7ZRM7_9ACTN</name>
<dbReference type="SUPFAM" id="SSF58104">
    <property type="entry name" value="Methyl-accepting chemotaxis protein (MCP) signaling domain"/>
    <property type="match status" value="1"/>
</dbReference>
<dbReference type="Gene3D" id="1.10.287.950">
    <property type="entry name" value="Methyl-accepting chemotaxis protein"/>
    <property type="match status" value="1"/>
</dbReference>
<dbReference type="SMART" id="SM00283">
    <property type="entry name" value="MA"/>
    <property type="match status" value="1"/>
</dbReference>
<evidence type="ECO:0000313" key="6">
    <source>
        <dbReference type="EMBL" id="RZU53145.1"/>
    </source>
</evidence>
<dbReference type="PANTHER" id="PTHR32089">
    <property type="entry name" value="METHYL-ACCEPTING CHEMOTAXIS PROTEIN MCPB"/>
    <property type="match status" value="1"/>
</dbReference>
<feature type="region of interest" description="Disordered" evidence="4">
    <location>
        <begin position="145"/>
        <end position="165"/>
    </location>
</feature>
<evidence type="ECO:0000256" key="2">
    <source>
        <dbReference type="ARBA" id="ARBA00029447"/>
    </source>
</evidence>
<dbReference type="Pfam" id="PF00015">
    <property type="entry name" value="MCPsignal"/>
    <property type="match status" value="1"/>
</dbReference>
<dbReference type="Proteomes" id="UP000292564">
    <property type="component" value="Unassembled WGS sequence"/>
</dbReference>
<feature type="domain" description="Methyl-accepting transducer" evidence="5">
    <location>
        <begin position="121"/>
        <end position="343"/>
    </location>
</feature>
<dbReference type="EMBL" id="SHKY01000001">
    <property type="protein sequence ID" value="RZU53145.1"/>
    <property type="molecule type" value="Genomic_DNA"/>
</dbReference>
<dbReference type="GO" id="GO:0016020">
    <property type="term" value="C:membrane"/>
    <property type="evidence" value="ECO:0007669"/>
    <property type="project" value="InterPro"/>
</dbReference>
<keyword evidence="1 3" id="KW-0807">Transducer</keyword>
<evidence type="ECO:0000256" key="4">
    <source>
        <dbReference type="SAM" id="MobiDB-lite"/>
    </source>
</evidence>
<dbReference type="InterPro" id="IPR004090">
    <property type="entry name" value="Chemotax_Me-accpt_rcpt"/>
</dbReference>
<evidence type="ECO:0000256" key="3">
    <source>
        <dbReference type="PROSITE-ProRule" id="PRU00284"/>
    </source>
</evidence>
<accession>A0A4Q7ZRM7</accession>
<evidence type="ECO:0000313" key="7">
    <source>
        <dbReference type="Proteomes" id="UP000292564"/>
    </source>
</evidence>
<comment type="caution">
    <text evidence="6">The sequence shown here is derived from an EMBL/GenBank/DDBJ whole genome shotgun (WGS) entry which is preliminary data.</text>
</comment>
<dbReference type="GO" id="GO:0006935">
    <property type="term" value="P:chemotaxis"/>
    <property type="evidence" value="ECO:0007669"/>
    <property type="project" value="InterPro"/>
</dbReference>
<dbReference type="GO" id="GO:0004888">
    <property type="term" value="F:transmembrane signaling receptor activity"/>
    <property type="evidence" value="ECO:0007669"/>
    <property type="project" value="InterPro"/>
</dbReference>
<dbReference type="PRINTS" id="PR00260">
    <property type="entry name" value="CHEMTRNSDUCR"/>
</dbReference>
<evidence type="ECO:0000259" key="5">
    <source>
        <dbReference type="PROSITE" id="PS50111"/>
    </source>
</evidence>
<keyword evidence="7" id="KW-1185">Reference proteome</keyword>
<gene>
    <name evidence="6" type="ORF">EV385_5031</name>
</gene>
<dbReference type="GO" id="GO:0007165">
    <property type="term" value="P:signal transduction"/>
    <property type="evidence" value="ECO:0007669"/>
    <property type="project" value="UniProtKB-KW"/>
</dbReference>
<dbReference type="PROSITE" id="PS50111">
    <property type="entry name" value="CHEMOTAXIS_TRANSDUC_2"/>
    <property type="match status" value="1"/>
</dbReference>
<dbReference type="InterPro" id="IPR004089">
    <property type="entry name" value="MCPsignal_dom"/>
</dbReference>
<organism evidence="6 7">
    <name type="scientific">Krasilnikovia cinnamomea</name>
    <dbReference type="NCBI Taxonomy" id="349313"/>
    <lineage>
        <taxon>Bacteria</taxon>
        <taxon>Bacillati</taxon>
        <taxon>Actinomycetota</taxon>
        <taxon>Actinomycetes</taxon>
        <taxon>Micromonosporales</taxon>
        <taxon>Micromonosporaceae</taxon>
        <taxon>Krasilnikovia</taxon>
    </lineage>
</organism>
<dbReference type="AlphaFoldDB" id="A0A4Q7ZRM7"/>
<reference evidence="6 7" key="1">
    <citation type="submission" date="2019-02" db="EMBL/GenBank/DDBJ databases">
        <title>Sequencing the genomes of 1000 actinobacteria strains.</title>
        <authorList>
            <person name="Klenk H.-P."/>
        </authorList>
    </citation>
    <scope>NUCLEOTIDE SEQUENCE [LARGE SCALE GENOMIC DNA]</scope>
    <source>
        <strain evidence="6 7">DSM 45162</strain>
    </source>
</reference>
<comment type="similarity">
    <text evidence="2">Belongs to the methyl-accepting chemotaxis (MCP) protein family.</text>
</comment>
<protein>
    <submittedName>
        <fullName evidence="6">Methyl-accepting chemotaxis protein (MCP) signaling protein</fullName>
    </submittedName>
</protein>
<dbReference type="PANTHER" id="PTHR32089:SF112">
    <property type="entry name" value="LYSOZYME-LIKE PROTEIN-RELATED"/>
    <property type="match status" value="1"/>
</dbReference>